<evidence type="ECO:0000313" key="1">
    <source>
        <dbReference type="EMBL" id="KAI0058285.1"/>
    </source>
</evidence>
<sequence>MGRTRGGPRGPKGWAKGDKYEFLMRRRPEYEQAREIGTDTVMGRFYDKVSRVFDVKYGREDPPETAVLDNIPDPDEEAIAAAAEADKLLTPEEAKKKDQFLKELKKRIGAWYRYHCAKVNKGTKENTWVRQLFRAAVEPPKKMQATHMYSKMYYETRIKPKFDVEWAELKAKKKAEGKTATKGQWIGLLGVVTRREWTFEVAEFRKEVERRVDEEYKRACEEYHDKYVRDLETPEEFHLALNSAYMTLQPIVDLIAKRYGMVVNLTMARPTPSKKGAIEAFIIQSGKTNGLHEMSWTEFDPQAQADFSKAYIAFAENAFSKETRESRARSSTPVAEGSEAEDDEDSLDYNFTTQGPQPPSDLPSRSQSPALGPEPLRVPTPAAIQEALSPIQGPESDRTELRGDELDLQHFAIDPQLLLQDPALRQYPELSQPNILQQPSVRQQQLASPPSFLTQQPLGLQQSEFQQLALQSIALHGVGIQPVQQPASQQPVQPVIPEQPALPQPMLEALGLEVPNLQAPAPEQLASQPPALQAPALQAPVLELPAHQPRTLQVEPLEPQPPTFQPPALQHPALEQPAVQVPAVQVPALEQPALQLPAMPVPAVQHPALEQPAVQVPAVQQPALPQPALQLPAMPVPAVQHPALEQPAVQVPAVQQPALQLPAMPVPAVQHPALEQPAVQVPAVQQPALQLPAMPVPAVQHPALEQPAVQVPAVQQPALPQPALLQPMLQQHAVQVSTVQPPALQPPAVEVRARQVPVPPQPTLQPPAVPVPAIQQHTLQQPGFQQPALQRAALQVPAVQQHALQQPAVPVPAVQQPAVQVSTLQIPAVQQSPLATQERTNPGSPASSDSGSSSPAPSLSTSPALRTPAEARAMFASMTLAIVSNGADCHKAVYENLAPLPLGDGWDQCLAAYFEFEMKHGFQKDGPRLGTPASRTTRPTAIAQWIKCGRREWVDVNVDLATVGLEFWSWLRSLVPPAQVTADGRLLRDAGGTWDDLAKPGVNGILSVVALLAWWGMALTREIATVPQAHHRDYDRAVADVTWSGAEEIQDEKEAELSILNYTHIPIYPVNIDVTCLAVQLAPTPSPLSHLFLAAGHPPFVTFVSVHVLAILSLAFALARVCDQMIIIFYSYPSDLQEILYMSTRHKQRGTHRPTACVATMARGATAKNSAARIPGTCKRRGHRYTWQQRRREGTGAGGGGGGGRESQWVASTGMKECT</sequence>
<accession>A0ACB8SQC4</accession>
<comment type="caution">
    <text evidence="1">The sequence shown here is derived from an EMBL/GenBank/DDBJ whole genome shotgun (WGS) entry which is preliminary data.</text>
</comment>
<reference evidence="1" key="1">
    <citation type="submission" date="2021-03" db="EMBL/GenBank/DDBJ databases">
        <authorList>
            <consortium name="DOE Joint Genome Institute"/>
            <person name="Ahrendt S."/>
            <person name="Looney B.P."/>
            <person name="Miyauchi S."/>
            <person name="Morin E."/>
            <person name="Drula E."/>
            <person name="Courty P.E."/>
            <person name="Chicoki N."/>
            <person name="Fauchery L."/>
            <person name="Kohler A."/>
            <person name="Kuo A."/>
            <person name="Labutti K."/>
            <person name="Pangilinan J."/>
            <person name="Lipzen A."/>
            <person name="Riley R."/>
            <person name="Andreopoulos W."/>
            <person name="He G."/>
            <person name="Johnson J."/>
            <person name="Barry K.W."/>
            <person name="Grigoriev I.V."/>
            <person name="Nagy L."/>
            <person name="Hibbett D."/>
            <person name="Henrissat B."/>
            <person name="Matheny P.B."/>
            <person name="Labbe J."/>
            <person name="Martin F."/>
        </authorList>
    </citation>
    <scope>NUCLEOTIDE SEQUENCE</scope>
    <source>
        <strain evidence="1">HHB10654</strain>
    </source>
</reference>
<protein>
    <submittedName>
        <fullName evidence="1">Uncharacterized protein</fullName>
    </submittedName>
</protein>
<dbReference type="EMBL" id="MU277237">
    <property type="protein sequence ID" value="KAI0058285.1"/>
    <property type="molecule type" value="Genomic_DNA"/>
</dbReference>
<proteinExistence type="predicted"/>
<evidence type="ECO:0000313" key="2">
    <source>
        <dbReference type="Proteomes" id="UP000814140"/>
    </source>
</evidence>
<keyword evidence="2" id="KW-1185">Reference proteome</keyword>
<organism evidence="1 2">
    <name type="scientific">Artomyces pyxidatus</name>
    <dbReference type="NCBI Taxonomy" id="48021"/>
    <lineage>
        <taxon>Eukaryota</taxon>
        <taxon>Fungi</taxon>
        <taxon>Dikarya</taxon>
        <taxon>Basidiomycota</taxon>
        <taxon>Agaricomycotina</taxon>
        <taxon>Agaricomycetes</taxon>
        <taxon>Russulales</taxon>
        <taxon>Auriscalpiaceae</taxon>
        <taxon>Artomyces</taxon>
    </lineage>
</organism>
<reference evidence="1" key="2">
    <citation type="journal article" date="2022" name="New Phytol.">
        <title>Evolutionary transition to the ectomycorrhizal habit in the genomes of a hyperdiverse lineage of mushroom-forming fungi.</title>
        <authorList>
            <person name="Looney B."/>
            <person name="Miyauchi S."/>
            <person name="Morin E."/>
            <person name="Drula E."/>
            <person name="Courty P.E."/>
            <person name="Kohler A."/>
            <person name="Kuo A."/>
            <person name="LaButti K."/>
            <person name="Pangilinan J."/>
            <person name="Lipzen A."/>
            <person name="Riley R."/>
            <person name="Andreopoulos W."/>
            <person name="He G."/>
            <person name="Johnson J."/>
            <person name="Nolan M."/>
            <person name="Tritt A."/>
            <person name="Barry K.W."/>
            <person name="Grigoriev I.V."/>
            <person name="Nagy L.G."/>
            <person name="Hibbett D."/>
            <person name="Henrissat B."/>
            <person name="Matheny P.B."/>
            <person name="Labbe J."/>
            <person name="Martin F.M."/>
        </authorList>
    </citation>
    <scope>NUCLEOTIDE SEQUENCE</scope>
    <source>
        <strain evidence="1">HHB10654</strain>
    </source>
</reference>
<gene>
    <name evidence="1" type="ORF">BV25DRAFT_1919485</name>
</gene>
<name>A0ACB8SQC4_9AGAM</name>
<dbReference type="Proteomes" id="UP000814140">
    <property type="component" value="Unassembled WGS sequence"/>
</dbReference>